<accession>A0A915I1C6</accession>
<evidence type="ECO:0000313" key="2">
    <source>
        <dbReference type="WBParaSite" id="nRc.2.0.1.t07933-RA"/>
    </source>
</evidence>
<reference evidence="2" key="1">
    <citation type="submission" date="2022-11" db="UniProtKB">
        <authorList>
            <consortium name="WormBaseParasite"/>
        </authorList>
    </citation>
    <scope>IDENTIFICATION</scope>
</reference>
<name>A0A915I1C6_ROMCU</name>
<keyword evidence="1" id="KW-1185">Reference proteome</keyword>
<proteinExistence type="predicted"/>
<dbReference type="WBParaSite" id="nRc.2.0.1.t07933-RA">
    <property type="protein sequence ID" value="nRc.2.0.1.t07933-RA"/>
    <property type="gene ID" value="nRc.2.0.1.g07933"/>
</dbReference>
<organism evidence="1 2">
    <name type="scientific">Romanomermis culicivorax</name>
    <name type="common">Nematode worm</name>
    <dbReference type="NCBI Taxonomy" id="13658"/>
    <lineage>
        <taxon>Eukaryota</taxon>
        <taxon>Metazoa</taxon>
        <taxon>Ecdysozoa</taxon>
        <taxon>Nematoda</taxon>
        <taxon>Enoplea</taxon>
        <taxon>Dorylaimia</taxon>
        <taxon>Mermithida</taxon>
        <taxon>Mermithoidea</taxon>
        <taxon>Mermithidae</taxon>
        <taxon>Romanomermis</taxon>
    </lineage>
</organism>
<evidence type="ECO:0000313" key="1">
    <source>
        <dbReference type="Proteomes" id="UP000887565"/>
    </source>
</evidence>
<sequence length="82" mass="8937">MLRIMFEADPAKLMYISRRAEAQGVAKKTNTLAPPESGLKLMEAPGGPLCGLRPRRSRPFAHALDRLYHFGAGHFGAGRFGA</sequence>
<protein>
    <submittedName>
        <fullName evidence="2">Uncharacterized protein</fullName>
    </submittedName>
</protein>
<dbReference type="Proteomes" id="UP000887565">
    <property type="component" value="Unplaced"/>
</dbReference>
<dbReference type="AlphaFoldDB" id="A0A915I1C6"/>